<accession>A0A6B0VJ84</accession>
<keyword evidence="3" id="KW-1185">Reference proteome</keyword>
<organism evidence="2 3">
    <name type="scientific">Natronorubrum halalkaliphilum</name>
    <dbReference type="NCBI Taxonomy" id="2691917"/>
    <lineage>
        <taxon>Archaea</taxon>
        <taxon>Methanobacteriati</taxon>
        <taxon>Methanobacteriota</taxon>
        <taxon>Stenosarchaea group</taxon>
        <taxon>Halobacteria</taxon>
        <taxon>Halobacteriales</taxon>
        <taxon>Natrialbaceae</taxon>
        <taxon>Natronorubrum</taxon>
    </lineage>
</organism>
<feature type="region of interest" description="Disordered" evidence="1">
    <location>
        <begin position="14"/>
        <end position="33"/>
    </location>
</feature>
<dbReference type="OrthoDB" id="11472at2157"/>
<dbReference type="Pfam" id="PF18780">
    <property type="entry name" value="HNH_repeat"/>
    <property type="match status" value="4"/>
</dbReference>
<sequence>MKRISEQELLDELRRLGGDSAPSITDMKSDGKFSRTPYESRFGSWNAAVRAAGYIPNSSPTEKELLEEMQRVGGDSAPETSDMKSDGQFWPSIYRRRFGSWNAALKTAGYTPNDHCTEDELLDEMRRLSGDKQPTMSEMNSNGKFSVGPYKDRFGSWNAAVRAAGYSPNREQNVSDRQLLTALREASDGDDVAPPQESASKTGFGASTYQYRFGSWWRAVVQAGLLPRNRRPLSSSEFKKLHTTATELQNSAWKLAVLLAMFTGLTGQLFNDLESEWVEERRHDVIVTVPAEQTVSGKRWEFRLPESWSSGGRKIDTQLPGHTLWFQSNRSLSGRSSMLYQSAIMKTAEKAELTEREQTIPGHPNFNQPVPLVRASDLRATGGIRMARNSVPVHRIRRHLGIKHTNWHASIEDFFLWLYVHEDITHNQYDPPNVVLDPV</sequence>
<reference evidence="2 3" key="1">
    <citation type="submission" date="2020-01" db="EMBL/GenBank/DDBJ databases">
        <title>Natronorubrum sp. JWXQ-INN 674 isolated from Inner Mongolia Autonomous Region of China.</title>
        <authorList>
            <person name="Xue Q."/>
        </authorList>
    </citation>
    <scope>NUCLEOTIDE SEQUENCE [LARGE SCALE GENOMIC DNA]</scope>
    <source>
        <strain evidence="2 3">JWXQ-INN-674</strain>
    </source>
</reference>
<dbReference type="EMBL" id="WUYX01000022">
    <property type="protein sequence ID" value="MXV61610.1"/>
    <property type="molecule type" value="Genomic_DNA"/>
</dbReference>
<name>A0A6B0VJ84_9EURY</name>
<dbReference type="RefSeq" id="WP_160063644.1">
    <property type="nucleotide sequence ID" value="NZ_WUYX01000022.1"/>
</dbReference>
<evidence type="ECO:0000256" key="1">
    <source>
        <dbReference type="SAM" id="MobiDB-lite"/>
    </source>
</evidence>
<evidence type="ECO:0000313" key="3">
    <source>
        <dbReference type="Proteomes" id="UP000434101"/>
    </source>
</evidence>
<proteinExistence type="predicted"/>
<dbReference type="AlphaFoldDB" id="A0A6B0VJ84"/>
<gene>
    <name evidence="2" type="ORF">GS429_05925</name>
</gene>
<comment type="caution">
    <text evidence="2">The sequence shown here is derived from an EMBL/GenBank/DDBJ whole genome shotgun (WGS) entry which is preliminary data.</text>
</comment>
<protein>
    <submittedName>
        <fullName evidence="2">Uncharacterized protein</fullName>
    </submittedName>
</protein>
<dbReference type="Proteomes" id="UP000434101">
    <property type="component" value="Unassembled WGS sequence"/>
</dbReference>
<dbReference type="InterPro" id="IPR041025">
    <property type="entry name" value="HNH_repeat"/>
</dbReference>
<evidence type="ECO:0000313" key="2">
    <source>
        <dbReference type="EMBL" id="MXV61610.1"/>
    </source>
</evidence>